<comment type="caution">
    <text evidence="2">The sequence shown here is derived from an EMBL/GenBank/DDBJ whole genome shotgun (WGS) entry which is preliminary data.</text>
</comment>
<gene>
    <name evidence="2" type="ORF">M977_00183</name>
</gene>
<feature type="signal peptide" evidence="1">
    <location>
        <begin position="1"/>
        <end position="24"/>
    </location>
</feature>
<sequence>MFKNNKFALSTLAFGMLASTQAFAASDVTLNVTGTITPVACTPTLGTSGINYGNISVADLSETARTSLDMKTVSFNVDCAGASAPFAIKAVDNAIGTALDSATGANFGLGRQGTASIGQYTLNLANDVQGDGAAVVGLISTDGTTWAAAPVSGDRGPAIKYDGTLLGFADTAAATAVKPLSTLSGTLQVRPEIGPLNTLDTTANFDFSGSATLVVEYL</sequence>
<evidence type="ECO:0000313" key="3">
    <source>
        <dbReference type="Proteomes" id="UP000078504"/>
    </source>
</evidence>
<proteinExistence type="predicted"/>
<evidence type="ECO:0000313" key="2">
    <source>
        <dbReference type="EMBL" id="OAT23893.1"/>
    </source>
</evidence>
<keyword evidence="1" id="KW-0732">Signal</keyword>
<dbReference type="Pfam" id="PF06551">
    <property type="entry name" value="DUF1120"/>
    <property type="match status" value="1"/>
</dbReference>
<protein>
    <submittedName>
        <fullName evidence="2">Beta-fimbriae putative major subunit</fullName>
    </submittedName>
</protein>
<dbReference type="AlphaFoldDB" id="A0A1B7I624"/>
<dbReference type="PATRIC" id="fig|1354253.4.peg.188"/>
<dbReference type="EMBL" id="LXEP01000003">
    <property type="protein sequence ID" value="OAT23893.1"/>
    <property type="molecule type" value="Genomic_DNA"/>
</dbReference>
<dbReference type="RefSeq" id="WP_064511667.1">
    <property type="nucleotide sequence ID" value="NZ_LXEP01000003.1"/>
</dbReference>
<organism evidence="2 3">
    <name type="scientific">Buttiauxella gaviniae ATCC 51604</name>
    <dbReference type="NCBI Taxonomy" id="1354253"/>
    <lineage>
        <taxon>Bacteria</taxon>
        <taxon>Pseudomonadati</taxon>
        <taxon>Pseudomonadota</taxon>
        <taxon>Gammaproteobacteria</taxon>
        <taxon>Enterobacterales</taxon>
        <taxon>Enterobacteriaceae</taxon>
        <taxon>Buttiauxella</taxon>
    </lineage>
</organism>
<name>A0A1B7I624_9ENTR</name>
<dbReference type="InterPro" id="IPR010546">
    <property type="entry name" value="DUF1120"/>
</dbReference>
<accession>A0A1B7I624</accession>
<reference evidence="2 3" key="1">
    <citation type="submission" date="2016-04" db="EMBL/GenBank/DDBJ databases">
        <title>ATOL: Assembling a taxonomically balanced genome-scale reconstruction of the evolutionary history of the Enterobacteriaceae.</title>
        <authorList>
            <person name="Plunkett G.III."/>
            <person name="Neeno-Eckwall E.C."/>
            <person name="Glasner J.D."/>
            <person name="Perna N.T."/>
        </authorList>
    </citation>
    <scope>NUCLEOTIDE SEQUENCE [LARGE SCALE GENOMIC DNA]</scope>
    <source>
        <strain evidence="2 3">ATCC 51604</strain>
    </source>
</reference>
<dbReference type="Proteomes" id="UP000078504">
    <property type="component" value="Unassembled WGS sequence"/>
</dbReference>
<feature type="chain" id="PRO_5008593680" evidence="1">
    <location>
        <begin position="25"/>
        <end position="218"/>
    </location>
</feature>
<evidence type="ECO:0000256" key="1">
    <source>
        <dbReference type="SAM" id="SignalP"/>
    </source>
</evidence>